<feature type="transmembrane region" description="Helical" evidence="5">
    <location>
        <begin position="37"/>
        <end position="56"/>
    </location>
</feature>
<evidence type="ECO:0000313" key="8">
    <source>
        <dbReference type="Proteomes" id="UP000548867"/>
    </source>
</evidence>
<dbReference type="AlphaFoldDB" id="A0A7W6G6X6"/>
<dbReference type="GO" id="GO:0000271">
    <property type="term" value="P:polysaccharide biosynthetic process"/>
    <property type="evidence" value="ECO:0007669"/>
    <property type="project" value="InterPro"/>
</dbReference>
<evidence type="ECO:0000256" key="5">
    <source>
        <dbReference type="SAM" id="Phobius"/>
    </source>
</evidence>
<proteinExistence type="predicted"/>
<organism evidence="7 8">
    <name type="scientific">Novosphingobium sediminicola</name>
    <dbReference type="NCBI Taxonomy" id="563162"/>
    <lineage>
        <taxon>Bacteria</taxon>
        <taxon>Pseudomonadati</taxon>
        <taxon>Pseudomonadota</taxon>
        <taxon>Alphaproteobacteria</taxon>
        <taxon>Sphingomonadales</taxon>
        <taxon>Sphingomonadaceae</taxon>
        <taxon>Novosphingobium</taxon>
    </lineage>
</organism>
<dbReference type="InterPro" id="IPR007267">
    <property type="entry name" value="GtrA_DPMS_TM"/>
</dbReference>
<protein>
    <submittedName>
        <fullName evidence="7">Putative flippase GtrA</fullName>
    </submittedName>
</protein>
<name>A0A7W6G6X6_9SPHN</name>
<evidence type="ECO:0000259" key="6">
    <source>
        <dbReference type="Pfam" id="PF04138"/>
    </source>
</evidence>
<feature type="transmembrane region" description="Helical" evidence="5">
    <location>
        <begin position="76"/>
        <end position="94"/>
    </location>
</feature>
<evidence type="ECO:0000256" key="4">
    <source>
        <dbReference type="ARBA" id="ARBA00023136"/>
    </source>
</evidence>
<dbReference type="Proteomes" id="UP000548867">
    <property type="component" value="Unassembled WGS sequence"/>
</dbReference>
<dbReference type="RefSeq" id="WP_183623866.1">
    <property type="nucleotide sequence ID" value="NZ_JACIDX010000004.1"/>
</dbReference>
<evidence type="ECO:0000256" key="2">
    <source>
        <dbReference type="ARBA" id="ARBA00022692"/>
    </source>
</evidence>
<dbReference type="GO" id="GO:0016020">
    <property type="term" value="C:membrane"/>
    <property type="evidence" value="ECO:0007669"/>
    <property type="project" value="UniProtKB-SubCell"/>
</dbReference>
<feature type="transmembrane region" description="Helical" evidence="5">
    <location>
        <begin position="100"/>
        <end position="120"/>
    </location>
</feature>
<sequence length="128" mass="13684">MSLRTGLAYGFVAATCLALHNGVMIGTDWAMRGQGPLAISSVGFALSFVLVSLVGYALHSHLTFRETMSLGRYGRYALAMSTNTPLALGVTWVLRGPVGLAMVYAAPLASCLMVGMNFLLSRWAIVRK</sequence>
<dbReference type="Pfam" id="PF04138">
    <property type="entry name" value="GtrA_DPMS_TM"/>
    <property type="match status" value="1"/>
</dbReference>
<feature type="domain" description="GtrA/DPMS transmembrane" evidence="6">
    <location>
        <begin position="9"/>
        <end position="125"/>
    </location>
</feature>
<reference evidence="7 8" key="1">
    <citation type="submission" date="2020-08" db="EMBL/GenBank/DDBJ databases">
        <title>Genomic Encyclopedia of Type Strains, Phase IV (KMG-IV): sequencing the most valuable type-strain genomes for metagenomic binning, comparative biology and taxonomic classification.</title>
        <authorList>
            <person name="Goeker M."/>
        </authorList>
    </citation>
    <scope>NUCLEOTIDE SEQUENCE [LARGE SCALE GENOMIC DNA]</scope>
    <source>
        <strain evidence="7 8">DSM 27057</strain>
    </source>
</reference>
<feature type="transmembrane region" description="Helical" evidence="5">
    <location>
        <begin position="7"/>
        <end position="25"/>
    </location>
</feature>
<keyword evidence="8" id="KW-1185">Reference proteome</keyword>
<gene>
    <name evidence="7" type="ORF">GGR38_001329</name>
</gene>
<keyword evidence="3 5" id="KW-1133">Transmembrane helix</keyword>
<comment type="subcellular location">
    <subcellularLocation>
        <location evidence="1">Membrane</location>
        <topology evidence="1">Multi-pass membrane protein</topology>
    </subcellularLocation>
</comment>
<keyword evidence="4 5" id="KW-0472">Membrane</keyword>
<evidence type="ECO:0000256" key="3">
    <source>
        <dbReference type="ARBA" id="ARBA00022989"/>
    </source>
</evidence>
<comment type="caution">
    <text evidence="7">The sequence shown here is derived from an EMBL/GenBank/DDBJ whole genome shotgun (WGS) entry which is preliminary data.</text>
</comment>
<accession>A0A7W6G6X6</accession>
<dbReference type="EMBL" id="JACIDX010000004">
    <property type="protein sequence ID" value="MBB3954402.1"/>
    <property type="molecule type" value="Genomic_DNA"/>
</dbReference>
<keyword evidence="2 5" id="KW-0812">Transmembrane</keyword>
<evidence type="ECO:0000256" key="1">
    <source>
        <dbReference type="ARBA" id="ARBA00004141"/>
    </source>
</evidence>
<evidence type="ECO:0000313" key="7">
    <source>
        <dbReference type="EMBL" id="MBB3954402.1"/>
    </source>
</evidence>